<evidence type="ECO:0000313" key="1">
    <source>
        <dbReference type="EMBL" id="EZG80491.1"/>
    </source>
</evidence>
<protein>
    <submittedName>
        <fullName evidence="1">Uncharacterized protein</fullName>
    </submittedName>
</protein>
<dbReference type="RefSeq" id="XP_011134297.1">
    <property type="nucleotide sequence ID" value="XM_011135995.1"/>
</dbReference>
<organism evidence="1 2">
    <name type="scientific">Gregarina niphandrodes</name>
    <name type="common">Septate eugregarine</name>
    <dbReference type="NCBI Taxonomy" id="110365"/>
    <lineage>
        <taxon>Eukaryota</taxon>
        <taxon>Sar</taxon>
        <taxon>Alveolata</taxon>
        <taxon>Apicomplexa</taxon>
        <taxon>Conoidasida</taxon>
        <taxon>Gregarinasina</taxon>
        <taxon>Eugregarinorida</taxon>
        <taxon>Gregarinidae</taxon>
        <taxon>Gregarina</taxon>
    </lineage>
</organism>
<comment type="caution">
    <text evidence="1">The sequence shown here is derived from an EMBL/GenBank/DDBJ whole genome shotgun (WGS) entry which is preliminary data.</text>
</comment>
<dbReference type="AlphaFoldDB" id="A0A023BBQ2"/>
<dbReference type="Proteomes" id="UP000019763">
    <property type="component" value="Unassembled WGS sequence"/>
</dbReference>
<evidence type="ECO:0000313" key="2">
    <source>
        <dbReference type="Proteomes" id="UP000019763"/>
    </source>
</evidence>
<accession>A0A023BBQ2</accession>
<proteinExistence type="predicted"/>
<sequence>MRICKSLNQPVSQWCVMLSGFGHQETQLAPVSSGGGRTVCEIGDTIAQGVVYEIAGEVGHGIVQQLNYELPGEGPYFHQVVEEGAEQDVDRGVEDGGGSIVNLLESFKGELRFDKSRERQPDFRSCRESCFKFAELMFAKTNASELAKLLGLYQSLLADSGVIVPSGISNLWYLACVFDAHGSEESIGRWLDCLGIDSTELSGERVSYDSGRDGEEPKGLLFDLLNPFGSELRSLPATHPVVLKGIMDWLRCTLGRKKPAHKTRRSNHLAWRWAWSSDRIYDYLGSDSLHELLGKCETVMERSDVTDKWYFGRLMQEYCTIPSCRHWLAALGIAVDEASASRLPLYEDNTGRYYTGVPEVTEAERRNISIVSALIHMVQTEILPPSSFHTLDEFGVRLTVSIYNTLGKDLFARMVKAIREILPSKPLSDPCLLGCVLSSLNSRRRSELRCHCARTGLWYQNECWKNRFSVAEAREHFFRYLPATSDFFKQQ</sequence>
<dbReference type="GeneID" id="22911025"/>
<name>A0A023BBQ2_GRENI</name>
<dbReference type="VEuPathDB" id="CryptoDB:GNI_021500"/>
<gene>
    <name evidence="1" type="ORF">GNI_021500</name>
</gene>
<reference evidence="1" key="1">
    <citation type="submission" date="2013-12" db="EMBL/GenBank/DDBJ databases">
        <authorList>
            <person name="Omoto C.K."/>
            <person name="Sibley D."/>
            <person name="Venepally P."/>
            <person name="Hadjithomas M."/>
            <person name="Karamycheva S."/>
            <person name="Brunk B."/>
            <person name="Roos D."/>
            <person name="Caler E."/>
            <person name="Lorenzi H."/>
        </authorList>
    </citation>
    <scope>NUCLEOTIDE SEQUENCE</scope>
</reference>
<keyword evidence="2" id="KW-1185">Reference proteome</keyword>
<dbReference type="EMBL" id="AFNH02000158">
    <property type="protein sequence ID" value="EZG80491.1"/>
    <property type="molecule type" value="Genomic_DNA"/>
</dbReference>